<proteinExistence type="predicted"/>
<evidence type="ECO:0000313" key="4">
    <source>
        <dbReference type="Proteomes" id="UP000824120"/>
    </source>
</evidence>
<dbReference type="Pfam" id="PF08646">
    <property type="entry name" value="Rep_fac-A_C"/>
    <property type="match status" value="1"/>
</dbReference>
<dbReference type="OrthoDB" id="1304108at2759"/>
<feature type="compositionally biased region" description="Low complexity" evidence="1">
    <location>
        <begin position="435"/>
        <end position="447"/>
    </location>
</feature>
<reference evidence="3 4" key="1">
    <citation type="submission" date="2020-09" db="EMBL/GenBank/DDBJ databases">
        <title>De no assembly of potato wild relative species, Solanum commersonii.</title>
        <authorList>
            <person name="Cho K."/>
        </authorList>
    </citation>
    <scope>NUCLEOTIDE SEQUENCE [LARGE SCALE GENOMIC DNA]</scope>
    <source>
        <strain evidence="3">LZ3.2</strain>
        <tissue evidence="3">Leaf</tissue>
    </source>
</reference>
<evidence type="ECO:0000313" key="3">
    <source>
        <dbReference type="EMBL" id="KAG5600361.1"/>
    </source>
</evidence>
<dbReference type="Gene3D" id="2.40.50.140">
    <property type="entry name" value="Nucleic acid-binding proteins"/>
    <property type="match status" value="3"/>
</dbReference>
<keyword evidence="4" id="KW-1185">Reference proteome</keyword>
<dbReference type="PANTHER" id="PTHR47910:SF2">
    <property type="entry name" value="RIBULOSE BISPHOSPHATE CARBOXYLASE LARGE CHAIN, CATALYTIC DOMAIN-CONTAINING PROTEIN"/>
    <property type="match status" value="1"/>
</dbReference>
<dbReference type="InterPro" id="IPR013955">
    <property type="entry name" value="Rep_factor-A_C"/>
</dbReference>
<dbReference type="Proteomes" id="UP000824120">
    <property type="component" value="Chromosome 6"/>
</dbReference>
<feature type="region of interest" description="Disordered" evidence="1">
    <location>
        <begin position="434"/>
        <end position="458"/>
    </location>
</feature>
<dbReference type="SUPFAM" id="SSF50249">
    <property type="entry name" value="Nucleic acid-binding proteins"/>
    <property type="match status" value="3"/>
</dbReference>
<evidence type="ECO:0000256" key="1">
    <source>
        <dbReference type="SAM" id="MobiDB-lite"/>
    </source>
</evidence>
<evidence type="ECO:0000259" key="2">
    <source>
        <dbReference type="Pfam" id="PF08646"/>
    </source>
</evidence>
<dbReference type="AlphaFoldDB" id="A0A9J5YJ57"/>
<dbReference type="EMBL" id="JACXVP010000006">
    <property type="protein sequence ID" value="KAG5600361.1"/>
    <property type="molecule type" value="Genomic_DNA"/>
</dbReference>
<name>A0A9J5YJ57_SOLCO</name>
<organism evidence="3 4">
    <name type="scientific">Solanum commersonii</name>
    <name type="common">Commerson's wild potato</name>
    <name type="synonym">Commerson's nightshade</name>
    <dbReference type="NCBI Taxonomy" id="4109"/>
    <lineage>
        <taxon>Eukaryota</taxon>
        <taxon>Viridiplantae</taxon>
        <taxon>Streptophyta</taxon>
        <taxon>Embryophyta</taxon>
        <taxon>Tracheophyta</taxon>
        <taxon>Spermatophyta</taxon>
        <taxon>Magnoliopsida</taxon>
        <taxon>eudicotyledons</taxon>
        <taxon>Gunneridae</taxon>
        <taxon>Pentapetalae</taxon>
        <taxon>asterids</taxon>
        <taxon>lamiids</taxon>
        <taxon>Solanales</taxon>
        <taxon>Solanaceae</taxon>
        <taxon>Solanoideae</taxon>
        <taxon>Solaneae</taxon>
        <taxon>Solanum</taxon>
    </lineage>
</organism>
<feature type="domain" description="Replication factor A C-terminal" evidence="2">
    <location>
        <begin position="297"/>
        <end position="426"/>
    </location>
</feature>
<dbReference type="InterPro" id="IPR012340">
    <property type="entry name" value="NA-bd_OB-fold"/>
</dbReference>
<protein>
    <recommendedName>
        <fullName evidence="2">Replication factor A C-terminal domain-containing protein</fullName>
    </recommendedName>
</protein>
<gene>
    <name evidence="3" type="ORF">H5410_031731</name>
</gene>
<accession>A0A9J5YJ57</accession>
<sequence length="458" mass="51496">MVLRVNIDQIEPATRDWICKVQIVEIGRPRESLDKKCAFQNLILEDEEECQIKAVMYSDKIEQYANKLKLLNTYLISTARVKVSPTSYGKPIHKFYWILDKETVIEQIKLSNEVEKPLPPPNKLNITSFDRIPHLMVDSATEIDILAIVLHCGPQKNVGRSHHRCREITLCDNQKNQFLFTLWEDFGEIEGHEISSKMATEADLLVILGRSIGISTYQGLSLQTRYNSTVRVNPNYPHAVALINWAKENKTMLLSCPSDKTSTSSSIAPMVVTHASQQLISIAEISSAPSMGVFYVQAEMAVLDEFQDFCVLECSGCKQKKRTKDRKDFECPKCNRKTSLVPRFIFQIDLIDDTATTTTSISAELGEKLLSMIAEDIFDMTCTKLRKSSWGSSNTTHATLSILSYMEKQHTPQSTTDRTSKKIKPLEISEVEVMATTTAAGSSNASAKFEPPTPTKKV</sequence>
<dbReference type="PANTHER" id="PTHR47910">
    <property type="entry name" value="RIBULOSE BISPHOSPHATE CARBOXYLASE LARGE CHAIN, CATALYTIC DOMAIN-CONTAINING PROTEIN"/>
    <property type="match status" value="1"/>
</dbReference>
<comment type="caution">
    <text evidence="3">The sequence shown here is derived from an EMBL/GenBank/DDBJ whole genome shotgun (WGS) entry which is preliminary data.</text>
</comment>